<evidence type="ECO:0000256" key="1">
    <source>
        <dbReference type="SAM" id="MobiDB-lite"/>
    </source>
</evidence>
<feature type="compositionally biased region" description="Polar residues" evidence="1">
    <location>
        <begin position="125"/>
        <end position="139"/>
    </location>
</feature>
<keyword evidence="3" id="KW-1185">Reference proteome</keyword>
<feature type="non-terminal residue" evidence="2">
    <location>
        <position position="1"/>
    </location>
</feature>
<feature type="non-terminal residue" evidence="2">
    <location>
        <position position="139"/>
    </location>
</feature>
<organism evidence="2 3">
    <name type="scientific">Pleurodeles waltl</name>
    <name type="common">Iberian ribbed newt</name>
    <dbReference type="NCBI Taxonomy" id="8319"/>
    <lineage>
        <taxon>Eukaryota</taxon>
        <taxon>Metazoa</taxon>
        <taxon>Chordata</taxon>
        <taxon>Craniata</taxon>
        <taxon>Vertebrata</taxon>
        <taxon>Euteleostomi</taxon>
        <taxon>Amphibia</taxon>
        <taxon>Batrachia</taxon>
        <taxon>Caudata</taxon>
        <taxon>Salamandroidea</taxon>
        <taxon>Salamandridae</taxon>
        <taxon>Pleurodelinae</taxon>
        <taxon>Pleurodeles</taxon>
    </lineage>
</organism>
<sequence length="139" mass="15653">IEPFRDGHVDAMSTVKRSVAQFSVDAGSLSYPGCGPRATLEFVVLAPAAVRKQQKQRPRTRQVNYLGSASRAPDRRRDVSEPQELVCPLQLVLRRDEQDEQCRDCMKPRAHGLFQCKDRQKVKSKTVQSNASTTQRGLE</sequence>
<reference evidence="2" key="1">
    <citation type="journal article" date="2022" name="bioRxiv">
        <title>Sequencing and chromosome-scale assembly of the giantPleurodeles waltlgenome.</title>
        <authorList>
            <person name="Brown T."/>
            <person name="Elewa A."/>
            <person name="Iarovenko S."/>
            <person name="Subramanian E."/>
            <person name="Araus A.J."/>
            <person name="Petzold A."/>
            <person name="Susuki M."/>
            <person name="Suzuki K.-i.T."/>
            <person name="Hayashi T."/>
            <person name="Toyoda A."/>
            <person name="Oliveira C."/>
            <person name="Osipova E."/>
            <person name="Leigh N.D."/>
            <person name="Simon A."/>
            <person name="Yun M.H."/>
        </authorList>
    </citation>
    <scope>NUCLEOTIDE SEQUENCE</scope>
    <source>
        <strain evidence="2">20211129_DDA</strain>
        <tissue evidence="2">Liver</tissue>
    </source>
</reference>
<evidence type="ECO:0000313" key="2">
    <source>
        <dbReference type="EMBL" id="KAJ1139309.1"/>
    </source>
</evidence>
<accession>A0AAV7QJR5</accession>
<dbReference type="AlphaFoldDB" id="A0AAV7QJR5"/>
<evidence type="ECO:0000313" key="3">
    <source>
        <dbReference type="Proteomes" id="UP001066276"/>
    </source>
</evidence>
<protein>
    <submittedName>
        <fullName evidence="2">Uncharacterized protein</fullName>
    </submittedName>
</protein>
<gene>
    <name evidence="2" type="ORF">NDU88_005684</name>
</gene>
<proteinExistence type="predicted"/>
<dbReference type="Proteomes" id="UP001066276">
    <property type="component" value="Chromosome 6"/>
</dbReference>
<feature type="region of interest" description="Disordered" evidence="1">
    <location>
        <begin position="120"/>
        <end position="139"/>
    </location>
</feature>
<name>A0AAV7QJR5_PLEWA</name>
<comment type="caution">
    <text evidence="2">The sequence shown here is derived from an EMBL/GenBank/DDBJ whole genome shotgun (WGS) entry which is preliminary data.</text>
</comment>
<feature type="region of interest" description="Disordered" evidence="1">
    <location>
        <begin position="53"/>
        <end position="81"/>
    </location>
</feature>
<dbReference type="EMBL" id="JANPWB010000010">
    <property type="protein sequence ID" value="KAJ1139309.1"/>
    <property type="molecule type" value="Genomic_DNA"/>
</dbReference>